<reference evidence="7" key="1">
    <citation type="submission" date="2023-10" db="EMBL/GenBank/DDBJ databases">
        <authorList>
            <person name="Chen Y."/>
            <person name="Shah S."/>
            <person name="Dougan E. K."/>
            <person name="Thang M."/>
            <person name="Chan C."/>
        </authorList>
    </citation>
    <scope>NUCLEOTIDE SEQUENCE [LARGE SCALE GENOMIC DNA]</scope>
</reference>
<comment type="caution">
    <text evidence="7">The sequence shown here is derived from an EMBL/GenBank/DDBJ whole genome shotgun (WGS) entry which is preliminary data.</text>
</comment>
<feature type="transmembrane region" description="Helical" evidence="5">
    <location>
        <begin position="179"/>
        <end position="198"/>
    </location>
</feature>
<proteinExistence type="predicted"/>
<evidence type="ECO:0000256" key="2">
    <source>
        <dbReference type="ARBA" id="ARBA00022692"/>
    </source>
</evidence>
<feature type="transmembrane region" description="Helical" evidence="5">
    <location>
        <begin position="117"/>
        <end position="141"/>
    </location>
</feature>
<evidence type="ECO:0000256" key="4">
    <source>
        <dbReference type="ARBA" id="ARBA00023136"/>
    </source>
</evidence>
<comment type="subcellular location">
    <subcellularLocation>
        <location evidence="1">Membrane</location>
    </subcellularLocation>
</comment>
<keyword evidence="3 5" id="KW-1133">Transmembrane helix</keyword>
<gene>
    <name evidence="7" type="ORF">PCOR1329_LOCUS61899</name>
</gene>
<feature type="transmembrane region" description="Helical" evidence="5">
    <location>
        <begin position="147"/>
        <end position="167"/>
    </location>
</feature>
<evidence type="ECO:0000259" key="6">
    <source>
        <dbReference type="Pfam" id="PF01490"/>
    </source>
</evidence>
<sequence length="200" mass="20532">MAQAHEAKAIGPANGAAYGAAVGSDAAPAIHGGNSAFLTAGIIVADVVGAGILSMAVAVKLLGWAMGAVAIVLLLAMNVHISILLWRVHMQHPQARTFMELTSAVCADMPEGTRAAVVGLVGAAQSSFLFMVLGLYSLSIGEGLGKLFYDTQICLPVWTLIGSLVLLPVHINATSLGSYTSLIYVNCSTILGSIFGPARL</sequence>
<keyword evidence="8" id="KW-1185">Reference proteome</keyword>
<accession>A0ABN9VWM7</accession>
<evidence type="ECO:0000256" key="3">
    <source>
        <dbReference type="ARBA" id="ARBA00022989"/>
    </source>
</evidence>
<feature type="transmembrane region" description="Helical" evidence="5">
    <location>
        <begin position="36"/>
        <end position="58"/>
    </location>
</feature>
<feature type="transmembrane region" description="Helical" evidence="5">
    <location>
        <begin position="64"/>
        <end position="86"/>
    </location>
</feature>
<dbReference type="Pfam" id="PF01490">
    <property type="entry name" value="Aa_trans"/>
    <property type="match status" value="1"/>
</dbReference>
<name>A0ABN9VWM7_9DINO</name>
<keyword evidence="4 5" id="KW-0472">Membrane</keyword>
<dbReference type="InterPro" id="IPR013057">
    <property type="entry name" value="AA_transpt_TM"/>
</dbReference>
<evidence type="ECO:0000256" key="1">
    <source>
        <dbReference type="ARBA" id="ARBA00004370"/>
    </source>
</evidence>
<organism evidence="7 8">
    <name type="scientific">Prorocentrum cordatum</name>
    <dbReference type="NCBI Taxonomy" id="2364126"/>
    <lineage>
        <taxon>Eukaryota</taxon>
        <taxon>Sar</taxon>
        <taxon>Alveolata</taxon>
        <taxon>Dinophyceae</taxon>
        <taxon>Prorocentrales</taxon>
        <taxon>Prorocentraceae</taxon>
        <taxon>Prorocentrum</taxon>
    </lineage>
</organism>
<feature type="domain" description="Amino acid transporter transmembrane" evidence="6">
    <location>
        <begin position="35"/>
        <end position="190"/>
    </location>
</feature>
<evidence type="ECO:0000313" key="8">
    <source>
        <dbReference type="Proteomes" id="UP001189429"/>
    </source>
</evidence>
<evidence type="ECO:0000256" key="5">
    <source>
        <dbReference type="SAM" id="Phobius"/>
    </source>
</evidence>
<dbReference type="Proteomes" id="UP001189429">
    <property type="component" value="Unassembled WGS sequence"/>
</dbReference>
<keyword evidence="2 5" id="KW-0812">Transmembrane</keyword>
<dbReference type="EMBL" id="CAUYUJ010017798">
    <property type="protein sequence ID" value="CAK0878010.1"/>
    <property type="molecule type" value="Genomic_DNA"/>
</dbReference>
<protein>
    <recommendedName>
        <fullName evidence="6">Amino acid transporter transmembrane domain-containing protein</fullName>
    </recommendedName>
</protein>
<evidence type="ECO:0000313" key="7">
    <source>
        <dbReference type="EMBL" id="CAK0878010.1"/>
    </source>
</evidence>